<comment type="caution">
    <text evidence="5">The sequence shown here is derived from an EMBL/GenBank/DDBJ whole genome shotgun (WGS) entry which is preliminary data.</text>
</comment>
<evidence type="ECO:0000313" key="5">
    <source>
        <dbReference type="EMBL" id="GAB40906.1"/>
    </source>
</evidence>
<comment type="subcellular location">
    <subcellularLocation>
        <location evidence="1">Cytoplasm</location>
    </subcellularLocation>
</comment>
<accession>H5U598</accession>
<dbReference type="RefSeq" id="WP_005207996.1">
    <property type="nucleotide sequence ID" value="NZ_BAFC01000115.1"/>
</dbReference>
<dbReference type="Pfam" id="PF14011">
    <property type="entry name" value="ESX-1_EspG"/>
    <property type="match status" value="2"/>
</dbReference>
<evidence type="ECO:0000256" key="3">
    <source>
        <dbReference type="ARBA" id="ARBA00022490"/>
    </source>
</evidence>
<keyword evidence="6" id="KW-1185">Reference proteome</keyword>
<protein>
    <recommendedName>
        <fullName evidence="7">ESX secretion-associated protein EspG</fullName>
    </recommendedName>
</protein>
<dbReference type="InterPro" id="IPR025734">
    <property type="entry name" value="EspG"/>
</dbReference>
<organism evidence="5 6">
    <name type="scientific">Gordonia sputi NBRC 100414</name>
    <dbReference type="NCBI Taxonomy" id="1089453"/>
    <lineage>
        <taxon>Bacteria</taxon>
        <taxon>Bacillati</taxon>
        <taxon>Actinomycetota</taxon>
        <taxon>Actinomycetes</taxon>
        <taxon>Mycobacteriales</taxon>
        <taxon>Gordoniaceae</taxon>
        <taxon>Gordonia</taxon>
    </lineage>
</organism>
<evidence type="ECO:0008006" key="7">
    <source>
        <dbReference type="Google" id="ProtNLM"/>
    </source>
</evidence>
<keyword evidence="3" id="KW-0963">Cytoplasm</keyword>
<evidence type="ECO:0000256" key="2">
    <source>
        <dbReference type="ARBA" id="ARBA00006411"/>
    </source>
</evidence>
<evidence type="ECO:0000256" key="1">
    <source>
        <dbReference type="ARBA" id="ARBA00004496"/>
    </source>
</evidence>
<keyword evidence="4" id="KW-0143">Chaperone</keyword>
<dbReference type="AlphaFoldDB" id="H5U598"/>
<proteinExistence type="inferred from homology"/>
<dbReference type="EMBL" id="BAFC01000115">
    <property type="protein sequence ID" value="GAB40906.1"/>
    <property type="molecule type" value="Genomic_DNA"/>
</dbReference>
<evidence type="ECO:0000313" key="6">
    <source>
        <dbReference type="Proteomes" id="UP000005845"/>
    </source>
</evidence>
<reference evidence="5 6" key="1">
    <citation type="submission" date="2012-02" db="EMBL/GenBank/DDBJ databases">
        <title>Whole genome shotgun sequence of Gordonia sputi NBRC 100414.</title>
        <authorList>
            <person name="Yoshida I."/>
            <person name="Hosoyama A."/>
            <person name="Tsuchikane K."/>
            <person name="Katsumata H."/>
            <person name="Yamazaki S."/>
            <person name="Fujita N."/>
        </authorList>
    </citation>
    <scope>NUCLEOTIDE SEQUENCE [LARGE SCALE GENOMIC DNA]</scope>
    <source>
        <strain evidence="5 6">NBRC 100414</strain>
    </source>
</reference>
<sequence>MIWTATRGGRVDVATLRRVGARFGVTTWPVVLDLLAIDDDAERARAAHSAADARIAELRLVDDVGDPVPWLATALRVLALPDRELEIRTFTESDTVRACLARRDDRHVFAVRSGDTIDITVVELPDVAAVSALVRRHCTDRGDDDRSDRGIADQKPIARPEPLEFGALACPCDELADRLGRCLATAEVARTLTRLGMPPGDSGAVARAFATIERRIEVVAVSRRGGMLTQSPGALGVIDTARGRIVAGPSRSPDGRVWTTLSPGSGHRIGQAVGLLIETLPDGWWPR</sequence>
<evidence type="ECO:0000256" key="4">
    <source>
        <dbReference type="ARBA" id="ARBA00023186"/>
    </source>
</evidence>
<name>H5U598_9ACTN</name>
<dbReference type="Proteomes" id="UP000005845">
    <property type="component" value="Unassembled WGS sequence"/>
</dbReference>
<gene>
    <name evidence="5" type="ORF">GOSPT_117_00290</name>
</gene>
<dbReference type="eggNOG" id="ENOG5033V9A">
    <property type="taxonomic scope" value="Bacteria"/>
</dbReference>
<comment type="similarity">
    <text evidence="2">Belongs to the EspG family.</text>
</comment>